<dbReference type="OrthoDB" id="9778801at2"/>
<dbReference type="eggNOG" id="COG2230">
    <property type="taxonomic scope" value="Bacteria"/>
</dbReference>
<proteinExistence type="predicted"/>
<dbReference type="PANTHER" id="PTHR33973:SF4">
    <property type="entry name" value="OS07G0153300 PROTEIN"/>
    <property type="match status" value="1"/>
</dbReference>
<accession>J2JR47</accession>
<dbReference type="InterPro" id="IPR010775">
    <property type="entry name" value="DUF1365"/>
</dbReference>
<dbReference type="PANTHER" id="PTHR33973">
    <property type="entry name" value="OS07G0153300 PROTEIN"/>
    <property type="match status" value="1"/>
</dbReference>
<evidence type="ECO:0008006" key="2">
    <source>
        <dbReference type="Google" id="ProtNLM"/>
    </source>
</evidence>
<gene>
    <name evidence="1" type="ORF">SU9_31853</name>
</gene>
<organism evidence="1">
    <name type="scientific">Streptomyces auratus AGR0001</name>
    <dbReference type="NCBI Taxonomy" id="1160718"/>
    <lineage>
        <taxon>Bacteria</taxon>
        <taxon>Bacillati</taxon>
        <taxon>Actinomycetota</taxon>
        <taxon>Actinomycetes</taxon>
        <taxon>Kitasatosporales</taxon>
        <taxon>Streptomycetaceae</taxon>
        <taxon>Streptomyces</taxon>
    </lineage>
</organism>
<dbReference type="EMBL" id="AJGV01000205">
    <property type="protein sequence ID" value="EJJ02858.1"/>
    <property type="molecule type" value="Genomic_DNA"/>
</dbReference>
<reference evidence="1" key="1">
    <citation type="journal article" date="2012" name="J. Bacteriol.">
        <title>Genome Sequence of Streptomyces auratus Strain AGR0001, a Phoslactomycin-Producing Actinomycete.</title>
        <authorList>
            <person name="Han X."/>
            <person name="Li M."/>
            <person name="Ding Z."/>
            <person name="Zhao J."/>
            <person name="Ji K."/>
            <person name="Wen M."/>
            <person name="Lu T."/>
        </authorList>
    </citation>
    <scope>NUCLEOTIDE SEQUENCE [LARGE SCALE GENOMIC DNA]</scope>
    <source>
        <strain evidence="1">AGR0001</strain>
    </source>
</reference>
<dbReference type="InterPro" id="IPR029063">
    <property type="entry name" value="SAM-dependent_MTases_sf"/>
</dbReference>
<name>J2JR47_9ACTN</name>
<dbReference type="Pfam" id="PF07103">
    <property type="entry name" value="DUF1365"/>
    <property type="match status" value="1"/>
</dbReference>
<dbReference type="AlphaFoldDB" id="J2JR47"/>
<dbReference type="SUPFAM" id="SSF53335">
    <property type="entry name" value="S-adenosyl-L-methionine-dependent methyltransferases"/>
    <property type="match status" value="1"/>
</dbReference>
<dbReference type="HOGENOM" id="CLU_780564_0_0_11"/>
<dbReference type="STRING" id="1160718.SU9_31853"/>
<dbReference type="PATRIC" id="fig|1160718.3.peg.6440"/>
<dbReference type="RefSeq" id="WP_006607871.1">
    <property type="nucleotide sequence ID" value="NZ_CP072931.1"/>
</dbReference>
<sequence length="355" mass="39503">MTSPTAAPAAPGTVVRTPAPALYACVVSHTRTAPMHHALRHRTYLWLIDLDRPPRLPAALRPLARFDPRDHFGGTAPSLRAGLERFLTSRGVELDGGQVLMLAHARVLGHVFNPLTLYWCHDRHGAQVCVVAEVHNTYGERHCYLLRTDAQGRAAATKELYVSPFFPVDGAYRMRLPEPAGRLDLTVQLRRGDTTPFTATVRGTRRPATARQLLTAALRHPWSTAAVSAAIRRHGIRLFLRRLPAPDMHMRPLGETVCLLEAAGLEVRSVESLREHYVRTIAAWHQTLESRWAQFVALAGEPTARVWRLYLAGSGLAFRERRMGVDQILAVRPTPEGEAAMPPTPYDWYVPGGWG</sequence>
<comment type="caution">
    <text evidence="1">The sequence shown here is derived from an EMBL/GenBank/DDBJ whole genome shotgun (WGS) entry which is preliminary data.</text>
</comment>
<dbReference type="Pfam" id="PF02353">
    <property type="entry name" value="CMAS"/>
    <property type="match status" value="1"/>
</dbReference>
<evidence type="ECO:0000313" key="1">
    <source>
        <dbReference type="EMBL" id="EJJ02858.1"/>
    </source>
</evidence>
<dbReference type="eggNOG" id="COG3496">
    <property type="taxonomic scope" value="Bacteria"/>
</dbReference>
<dbReference type="Gene3D" id="3.40.50.150">
    <property type="entry name" value="Vaccinia Virus protein VP39"/>
    <property type="match status" value="1"/>
</dbReference>
<protein>
    <recommendedName>
        <fullName evidence="2">DUF1365 domain-containing protein</fullName>
    </recommendedName>
</protein>